<dbReference type="Proteomes" id="UP000859505">
    <property type="component" value="Unassembled WGS sequence"/>
</dbReference>
<dbReference type="EMBL" id="DACTUL010000018">
    <property type="protein sequence ID" value="HAT6344736.1"/>
    <property type="molecule type" value="Genomic_DNA"/>
</dbReference>
<evidence type="ECO:0000313" key="2">
    <source>
        <dbReference type="Proteomes" id="UP000859505"/>
    </source>
</evidence>
<organism evidence="1 2">
    <name type="scientific">Aeromonas hydrophila</name>
    <dbReference type="NCBI Taxonomy" id="644"/>
    <lineage>
        <taxon>Bacteria</taxon>
        <taxon>Pseudomonadati</taxon>
        <taxon>Pseudomonadota</taxon>
        <taxon>Gammaproteobacteria</taxon>
        <taxon>Aeromonadales</taxon>
        <taxon>Aeromonadaceae</taxon>
        <taxon>Aeromonas</taxon>
    </lineage>
</organism>
<sequence>MSLLLGEYVNNEFISKGEFINGFSVFVSSLNSTHQDLYHFLCNILAFNRCMYDDEEIDHDLFMLGEPLYIISKRYLSHIDEDFSQEGFFYDISNGSEPCYAITRFYPQSGGCFLLESRLKELVGG</sequence>
<protein>
    <submittedName>
        <fullName evidence="1">Uncharacterized protein</fullName>
    </submittedName>
</protein>
<dbReference type="AlphaFoldDB" id="A0AAD3YKW4"/>
<accession>A0AAD3YKW4</accession>
<proteinExistence type="predicted"/>
<reference evidence="1" key="2">
    <citation type="submission" date="2020-01" db="EMBL/GenBank/DDBJ databases">
        <authorList>
            <consortium name="NCBI Pathogen Detection Project"/>
        </authorList>
    </citation>
    <scope>NUCLEOTIDE SEQUENCE</scope>
    <source>
        <strain evidence="1">OLC2673_Aeromonas</strain>
    </source>
</reference>
<name>A0AAD3YKW4_AERHY</name>
<gene>
    <name evidence="1" type="ORF">JAJ28_002473</name>
</gene>
<evidence type="ECO:0000313" key="1">
    <source>
        <dbReference type="EMBL" id="HAT6344736.1"/>
    </source>
</evidence>
<comment type="caution">
    <text evidence="1">The sequence shown here is derived from an EMBL/GenBank/DDBJ whole genome shotgun (WGS) entry which is preliminary data.</text>
</comment>
<dbReference type="RefSeq" id="WP_408787967.1">
    <property type="nucleotide sequence ID" value="NZ_JBGWTT010000001.1"/>
</dbReference>
<reference evidence="1" key="1">
    <citation type="journal article" date="2018" name="Genome Biol.">
        <title>SKESA: strategic k-mer extension for scrupulous assemblies.</title>
        <authorList>
            <person name="Souvorov A."/>
            <person name="Agarwala R."/>
            <person name="Lipman D.J."/>
        </authorList>
    </citation>
    <scope>NUCLEOTIDE SEQUENCE</scope>
    <source>
        <strain evidence="1">OLC2673_Aeromonas</strain>
    </source>
</reference>